<gene>
    <name evidence="1" type="ORF">HMPREF9240_00229</name>
</gene>
<dbReference type="HOGENOM" id="CLU_3021481_0_0_11"/>
<dbReference type="AlphaFoldDB" id="K0ZJK1"/>
<dbReference type="Proteomes" id="UP000006075">
    <property type="component" value="Unassembled WGS sequence"/>
</dbReference>
<proteinExistence type="predicted"/>
<name>K0ZJK1_9ACTO</name>
<dbReference type="EMBL" id="AGWP01000002">
    <property type="protein sequence ID" value="EJZ87970.1"/>
    <property type="molecule type" value="Genomic_DNA"/>
</dbReference>
<evidence type="ECO:0000313" key="2">
    <source>
        <dbReference type="Proteomes" id="UP000006075"/>
    </source>
</evidence>
<keyword evidence="2" id="KW-1185">Reference proteome</keyword>
<evidence type="ECO:0000313" key="1">
    <source>
        <dbReference type="EMBL" id="EJZ87970.1"/>
    </source>
</evidence>
<comment type="caution">
    <text evidence="1">The sequence shown here is derived from an EMBL/GenBank/DDBJ whole genome shotgun (WGS) entry which is preliminary data.</text>
</comment>
<protein>
    <submittedName>
        <fullName evidence="1">Uncharacterized protein</fullName>
    </submittedName>
</protein>
<organism evidence="1 2">
    <name type="scientific">Winkia neuii BV029A5</name>
    <dbReference type="NCBI Taxonomy" id="888439"/>
    <lineage>
        <taxon>Bacteria</taxon>
        <taxon>Bacillati</taxon>
        <taxon>Actinomycetota</taxon>
        <taxon>Actinomycetes</taxon>
        <taxon>Actinomycetales</taxon>
        <taxon>Actinomycetaceae</taxon>
        <taxon>Winkia</taxon>
    </lineage>
</organism>
<sequence length="55" mass="6091">MSSNLLALLQFFLHCHLERAKGGKVSPPAPLWFRAYSSLAIGFRIHSAICLPVKP</sequence>
<accession>K0ZJK1</accession>
<reference evidence="1 2" key="1">
    <citation type="submission" date="2012-07" db="EMBL/GenBank/DDBJ databases">
        <title>The Genome Sequence of Actinomyces neuii subsp. anitratus BVS029A5.</title>
        <authorList>
            <consortium name="The Broad Institute Genome Sequencing Platform"/>
            <person name="Earl A."/>
            <person name="Ward D."/>
            <person name="Feldgarden M."/>
            <person name="Gevers D."/>
            <person name="Saerens B."/>
            <person name="Vaneechoutte M."/>
            <person name="Walker B."/>
            <person name="Young S.K."/>
            <person name="Zeng Q."/>
            <person name="Gargeya S."/>
            <person name="Fitzgerald M."/>
            <person name="Haas B."/>
            <person name="Abouelleil A."/>
            <person name="Alvarado L."/>
            <person name="Arachchi H.M."/>
            <person name="Berlin A."/>
            <person name="Chapman S.B."/>
            <person name="Goldberg J."/>
            <person name="Griggs A."/>
            <person name="Gujja S."/>
            <person name="Hansen M."/>
            <person name="Howarth C."/>
            <person name="Imamovic A."/>
            <person name="Larimer J."/>
            <person name="McCowen C."/>
            <person name="Montmayeur A."/>
            <person name="Murphy C."/>
            <person name="Neiman D."/>
            <person name="Pearson M."/>
            <person name="Priest M."/>
            <person name="Roberts A."/>
            <person name="Saif S."/>
            <person name="Shea T."/>
            <person name="Sisk P."/>
            <person name="Sykes S."/>
            <person name="Wortman J."/>
            <person name="Nusbaum C."/>
            <person name="Birren B."/>
        </authorList>
    </citation>
    <scope>NUCLEOTIDE SEQUENCE [LARGE SCALE GENOMIC DNA]</scope>
    <source>
        <strain evidence="1 2">BVS029A5</strain>
    </source>
</reference>